<dbReference type="AlphaFoldDB" id="A0A6C6Z5F4"/>
<accession>A0A6C6Z5F4</accession>
<dbReference type="EMBL" id="CP000886">
    <property type="protein sequence ID" value="ABX68666.1"/>
    <property type="molecule type" value="Genomic_DNA"/>
</dbReference>
<evidence type="ECO:0000313" key="2">
    <source>
        <dbReference type="Proteomes" id="UP000008556"/>
    </source>
</evidence>
<proteinExistence type="predicted"/>
<sequence>MAEFNCCLAAYTETIELEANKATAIKTKLIVFISKIVKEKRKI</sequence>
<name>A0A6C6Z5F4_SALPB</name>
<reference evidence="1 2" key="1">
    <citation type="submission" date="2007-11" db="EMBL/GenBank/DDBJ databases">
        <authorList>
            <consortium name="The Salmonella enterica serovar Paratyphi B Genome Sequencing Project"/>
            <person name="McClelland M."/>
            <person name="Sanderson E.K."/>
            <person name="Porwollik S."/>
            <person name="Spieth J."/>
            <person name="Clifton W.S."/>
            <person name="Fulton R."/>
            <person name="Cordes M."/>
            <person name="Wollam A."/>
            <person name="Shah N."/>
            <person name="Pepin K."/>
            <person name="Bhonagiri V."/>
            <person name="Nash W."/>
            <person name="Johnson M."/>
            <person name="Thiruvilangam P."/>
            <person name="Wilson R."/>
        </authorList>
    </citation>
    <scope>NUCLEOTIDE SEQUENCE [LARGE SCALE GENOMIC DNA]</scope>
    <source>
        <strain evidence="2">ATCC BAA-1250 / SPB7</strain>
    </source>
</reference>
<evidence type="ECO:0000313" key="1">
    <source>
        <dbReference type="EMBL" id="ABX68666.1"/>
    </source>
</evidence>
<protein>
    <submittedName>
        <fullName evidence="1">Uncharacterized protein</fullName>
    </submittedName>
</protein>
<dbReference type="Proteomes" id="UP000008556">
    <property type="component" value="Chromosome"/>
</dbReference>
<dbReference type="KEGG" id="spq:SPAB_03306"/>
<organism evidence="1 2">
    <name type="scientific">Salmonella paratyphi B (strain ATCC BAA-1250 / SPB7)</name>
    <dbReference type="NCBI Taxonomy" id="1016998"/>
    <lineage>
        <taxon>Bacteria</taxon>
        <taxon>Pseudomonadati</taxon>
        <taxon>Pseudomonadota</taxon>
        <taxon>Gammaproteobacteria</taxon>
        <taxon>Enterobacterales</taxon>
        <taxon>Enterobacteriaceae</taxon>
        <taxon>Salmonella</taxon>
    </lineage>
</organism>
<gene>
    <name evidence="1" type="ordered locus">SPAB_03306</name>
</gene>